<sequence>MEEKIKFTMEEGRQCPEKVIVLDLSEAGITEIDLEILGFDNLEELILDRNPELKNLPEELEYLPNIHKVSLIGCNSVLLTQLSVFTNLESLDISEMYFPDSEALQALGKMKSLKELKMNDCTHPYMKDKYNLHFRLPGELGKLEQLERLSINNCFLEKLPDSLCFLQKLSSLSIKNNFIETIPQGLLELPSLCEFYGEGNKLKKEQKRIMKIRKERPDFITDQINELNNGKLEDNSNSTRTAPLLSPKVLSELARLGFRLEEIDTEERYFTPLDTEEEAAIPPSMVQLLWGVHWNEMKLLWKEPPFSCEETWNDEDFCDGDEEYLQREKELTISYSFYAEESFCINETVYLVIGYFKSSGQPYYICVSLKDENMGDPDVYTYDSVSEEPSHMDSLSGFLVGLTTEDKWEDEYTAMNLRLFYEDEKSNKFWEIKVVGNRQEIRFGKNGSEGQKKIKEFDSPEAAFKEAKRLATEKKNKGYQE</sequence>
<dbReference type="Pfam" id="PF05406">
    <property type="entry name" value="WGR"/>
    <property type="match status" value="1"/>
</dbReference>
<dbReference type="PANTHER" id="PTHR48051:SF46">
    <property type="entry name" value="LEUCINE RICH REPEAT-CONTAINING DOMAIN PROTEIN"/>
    <property type="match status" value="1"/>
</dbReference>
<accession>A0A7I8DL77</accession>
<proteinExistence type="predicted"/>
<organism evidence="4 5">
    <name type="scientific">Anaerocolumna chitinilytica</name>
    <dbReference type="NCBI Taxonomy" id="1727145"/>
    <lineage>
        <taxon>Bacteria</taxon>
        <taxon>Bacillati</taxon>
        <taxon>Bacillota</taxon>
        <taxon>Clostridia</taxon>
        <taxon>Lachnospirales</taxon>
        <taxon>Lachnospiraceae</taxon>
        <taxon>Anaerocolumna</taxon>
    </lineage>
</organism>
<dbReference type="CDD" id="cd07996">
    <property type="entry name" value="WGR_MMR_like"/>
    <property type="match status" value="1"/>
</dbReference>
<dbReference type="GO" id="GO:0005737">
    <property type="term" value="C:cytoplasm"/>
    <property type="evidence" value="ECO:0007669"/>
    <property type="project" value="TreeGrafter"/>
</dbReference>
<dbReference type="Gene3D" id="3.80.10.10">
    <property type="entry name" value="Ribonuclease Inhibitor"/>
    <property type="match status" value="1"/>
</dbReference>
<evidence type="ECO:0000313" key="4">
    <source>
        <dbReference type="EMBL" id="BCJ99082.1"/>
    </source>
</evidence>
<evidence type="ECO:0000256" key="1">
    <source>
        <dbReference type="ARBA" id="ARBA00022614"/>
    </source>
</evidence>
<dbReference type="SMART" id="SM00773">
    <property type="entry name" value="WGR"/>
    <property type="match status" value="1"/>
</dbReference>
<evidence type="ECO:0000313" key="5">
    <source>
        <dbReference type="Proteomes" id="UP000515703"/>
    </source>
</evidence>
<dbReference type="InterPro" id="IPR008893">
    <property type="entry name" value="WGR_domain"/>
</dbReference>
<dbReference type="RefSeq" id="WP_185259360.1">
    <property type="nucleotide sequence ID" value="NZ_AP023368.1"/>
</dbReference>
<keyword evidence="2" id="KW-0677">Repeat</keyword>
<dbReference type="Proteomes" id="UP000515703">
    <property type="component" value="Chromosome"/>
</dbReference>
<dbReference type="InterPro" id="IPR036930">
    <property type="entry name" value="WGR_dom_sf"/>
</dbReference>
<dbReference type="AlphaFoldDB" id="A0A7I8DL77"/>
<keyword evidence="1" id="KW-0433">Leucine-rich repeat</keyword>
<dbReference type="InterPro" id="IPR049809">
    <property type="entry name" value="YehF/YfeS-like_WGR"/>
</dbReference>
<dbReference type="KEGG" id="acht:bsdcttw_21230"/>
<gene>
    <name evidence="4" type="ORF">bsdcttw_21230</name>
</gene>
<reference evidence="4 5" key="1">
    <citation type="submission" date="2020-08" db="EMBL/GenBank/DDBJ databases">
        <title>Draft genome sequencing of an Anaerocolumna strain isolated from anoxic soil subjected to BSD treatment.</title>
        <authorList>
            <person name="Uek A."/>
            <person name="Tonouchi A."/>
        </authorList>
    </citation>
    <scope>NUCLEOTIDE SEQUENCE [LARGE SCALE GENOMIC DNA]</scope>
    <source>
        <strain evidence="4 5">CTTW</strain>
    </source>
</reference>
<feature type="domain" description="WGR" evidence="3">
    <location>
        <begin position="400"/>
        <end position="481"/>
    </location>
</feature>
<dbReference type="PANTHER" id="PTHR48051">
    <property type="match status" value="1"/>
</dbReference>
<keyword evidence="5" id="KW-1185">Reference proteome</keyword>
<dbReference type="SUPFAM" id="SSF52058">
    <property type="entry name" value="L domain-like"/>
    <property type="match status" value="1"/>
</dbReference>
<dbReference type="Gene3D" id="2.20.140.10">
    <property type="entry name" value="WGR domain"/>
    <property type="match status" value="1"/>
</dbReference>
<dbReference type="SUPFAM" id="SSF142921">
    <property type="entry name" value="WGR domain-like"/>
    <property type="match status" value="1"/>
</dbReference>
<evidence type="ECO:0000256" key="2">
    <source>
        <dbReference type="ARBA" id="ARBA00022737"/>
    </source>
</evidence>
<evidence type="ECO:0000259" key="3">
    <source>
        <dbReference type="PROSITE" id="PS51977"/>
    </source>
</evidence>
<name>A0A7I8DL77_9FIRM</name>
<reference evidence="4 5" key="2">
    <citation type="submission" date="2020-08" db="EMBL/GenBank/DDBJ databases">
        <authorList>
            <person name="Ueki A."/>
            <person name="Tonouchi A."/>
        </authorList>
    </citation>
    <scope>NUCLEOTIDE SEQUENCE [LARGE SCALE GENOMIC DNA]</scope>
    <source>
        <strain evidence="4 5">CTTW</strain>
    </source>
</reference>
<dbReference type="InterPro" id="IPR050216">
    <property type="entry name" value="LRR_domain-containing"/>
</dbReference>
<dbReference type="InterPro" id="IPR032675">
    <property type="entry name" value="LRR_dom_sf"/>
</dbReference>
<protein>
    <recommendedName>
        <fullName evidence="3">WGR domain-containing protein</fullName>
    </recommendedName>
</protein>
<dbReference type="PROSITE" id="PS51977">
    <property type="entry name" value="WGR"/>
    <property type="match status" value="1"/>
</dbReference>
<dbReference type="EMBL" id="AP023368">
    <property type="protein sequence ID" value="BCJ99082.1"/>
    <property type="molecule type" value="Genomic_DNA"/>
</dbReference>